<keyword evidence="1" id="KW-0378">Hydrolase</keyword>
<sequence length="92" mass="9698">MSTLEQAIIIAATYHSGQKDKGGAPYILHPLAVMARVGSETEKIVAVLHDVLEDTSMTAGELAARGFSAEILSALDALTKVFMVVFGCRCCG</sequence>
<accession>A0A380N422</accession>
<dbReference type="AlphaFoldDB" id="A0A380N422"/>
<name>A0A380N422_9GAMM</name>
<evidence type="ECO:0000313" key="1">
    <source>
        <dbReference type="EMBL" id="SUO98661.1"/>
    </source>
</evidence>
<proteinExistence type="predicted"/>
<dbReference type="Gene3D" id="1.10.3210.10">
    <property type="entry name" value="Hypothetical protein af1432"/>
    <property type="match status" value="1"/>
</dbReference>
<protein>
    <submittedName>
        <fullName evidence="1">Bifunctional (P)ppGpp synthase/hydrolase relA</fullName>
    </submittedName>
</protein>
<dbReference type="OrthoDB" id="9802385at2"/>
<dbReference type="SUPFAM" id="SSF109604">
    <property type="entry name" value="HD-domain/PDEase-like"/>
    <property type="match status" value="1"/>
</dbReference>
<dbReference type="EMBL" id="UHIA01000004">
    <property type="protein sequence ID" value="SUO98661.1"/>
    <property type="molecule type" value="Genomic_DNA"/>
</dbReference>
<dbReference type="Proteomes" id="UP000254575">
    <property type="component" value="Unassembled WGS sequence"/>
</dbReference>
<reference evidence="1 2" key="1">
    <citation type="submission" date="2018-06" db="EMBL/GenBank/DDBJ databases">
        <authorList>
            <consortium name="Pathogen Informatics"/>
            <person name="Doyle S."/>
        </authorList>
    </citation>
    <scope>NUCLEOTIDE SEQUENCE [LARGE SCALE GENOMIC DNA]</scope>
    <source>
        <strain evidence="1 2">NCTC10717</strain>
    </source>
</reference>
<dbReference type="GO" id="GO:0016787">
    <property type="term" value="F:hydrolase activity"/>
    <property type="evidence" value="ECO:0007669"/>
    <property type="project" value="UniProtKB-KW"/>
</dbReference>
<keyword evidence="2" id="KW-1185">Reference proteome</keyword>
<gene>
    <name evidence="1" type="primary">relA_2</name>
    <name evidence="1" type="ORF">NCTC10717_02417</name>
</gene>
<organism evidence="1 2">
    <name type="scientific">Suttonella indologenes</name>
    <dbReference type="NCBI Taxonomy" id="13276"/>
    <lineage>
        <taxon>Bacteria</taxon>
        <taxon>Pseudomonadati</taxon>
        <taxon>Pseudomonadota</taxon>
        <taxon>Gammaproteobacteria</taxon>
        <taxon>Cardiobacteriales</taxon>
        <taxon>Cardiobacteriaceae</taxon>
        <taxon>Suttonella</taxon>
    </lineage>
</organism>
<evidence type="ECO:0000313" key="2">
    <source>
        <dbReference type="Proteomes" id="UP000254575"/>
    </source>
</evidence>